<accession>A0A7W7RDA2</accession>
<keyword evidence="2" id="KW-0472">Membrane</keyword>
<evidence type="ECO:0000313" key="4">
    <source>
        <dbReference type="Proteomes" id="UP000523007"/>
    </source>
</evidence>
<dbReference type="AlphaFoldDB" id="A0A7W7RDA2"/>
<dbReference type="RefSeq" id="WP_184574679.1">
    <property type="nucleotide sequence ID" value="NZ_JACHJT010000001.1"/>
</dbReference>
<name>A0A7W7RDA2_9ACTN</name>
<feature type="compositionally biased region" description="Basic and acidic residues" evidence="1">
    <location>
        <begin position="89"/>
        <end position="101"/>
    </location>
</feature>
<protein>
    <submittedName>
        <fullName evidence="3">DivIVA domain-containing protein</fullName>
    </submittedName>
</protein>
<keyword evidence="2" id="KW-1133">Transmembrane helix</keyword>
<feature type="transmembrane region" description="Helical" evidence="2">
    <location>
        <begin position="6"/>
        <end position="25"/>
    </location>
</feature>
<evidence type="ECO:0000256" key="2">
    <source>
        <dbReference type="SAM" id="Phobius"/>
    </source>
</evidence>
<evidence type="ECO:0000313" key="3">
    <source>
        <dbReference type="EMBL" id="MBB4929867.1"/>
    </source>
</evidence>
<evidence type="ECO:0000256" key="1">
    <source>
        <dbReference type="SAM" id="MobiDB-lite"/>
    </source>
</evidence>
<comment type="caution">
    <text evidence="3">The sequence shown here is derived from an EMBL/GenBank/DDBJ whole genome shotgun (WGS) entry which is preliminary data.</text>
</comment>
<dbReference type="EMBL" id="JACHJT010000001">
    <property type="protein sequence ID" value="MBB4929867.1"/>
    <property type="molecule type" value="Genomic_DNA"/>
</dbReference>
<keyword evidence="4" id="KW-1185">Reference proteome</keyword>
<dbReference type="Proteomes" id="UP000523007">
    <property type="component" value="Unassembled WGS sequence"/>
</dbReference>
<feature type="region of interest" description="Disordered" evidence="1">
    <location>
        <begin position="89"/>
        <end position="163"/>
    </location>
</feature>
<feature type="compositionally biased region" description="Polar residues" evidence="1">
    <location>
        <begin position="104"/>
        <end position="113"/>
    </location>
</feature>
<gene>
    <name evidence="3" type="ORF">F4561_000687</name>
</gene>
<proteinExistence type="predicted"/>
<keyword evidence="2" id="KW-0812">Transmembrane</keyword>
<sequence>MTPSILVLITVAAVAVLAGVAFVVMDRRPQLTSFQADHPPLDLPTGRPVTADDLNRVRLPLALWGYHVRAVDEALAKLAAELQERDDRIAELEGRPAEPEARASAQTVGQTTPYDRPPGNSRNEHAHDPGGITGGYPQHAHEGPVRTASPMNDHGTSPQPPQN</sequence>
<reference evidence="3 4" key="1">
    <citation type="submission" date="2020-08" db="EMBL/GenBank/DDBJ databases">
        <title>Sequencing the genomes of 1000 actinobacteria strains.</title>
        <authorList>
            <person name="Klenk H.-P."/>
        </authorList>
    </citation>
    <scope>NUCLEOTIDE SEQUENCE [LARGE SCALE GENOMIC DNA]</scope>
    <source>
        <strain evidence="3 4">DSM 102030</strain>
    </source>
</reference>
<organism evidence="3 4">
    <name type="scientific">Lipingzhangella halophila</name>
    <dbReference type="NCBI Taxonomy" id="1783352"/>
    <lineage>
        <taxon>Bacteria</taxon>
        <taxon>Bacillati</taxon>
        <taxon>Actinomycetota</taxon>
        <taxon>Actinomycetes</taxon>
        <taxon>Streptosporangiales</taxon>
        <taxon>Nocardiopsidaceae</taxon>
        <taxon>Lipingzhangella</taxon>
    </lineage>
</organism>